<evidence type="ECO:0000256" key="12">
    <source>
        <dbReference type="ARBA" id="ARBA00023180"/>
    </source>
</evidence>
<evidence type="ECO:0000256" key="15">
    <source>
        <dbReference type="SAM" id="SignalP"/>
    </source>
</evidence>
<feature type="chain" id="PRO_5040424649" description="CFEM domain-containing protein" evidence="15">
    <location>
        <begin position="20"/>
        <end position="179"/>
    </location>
</feature>
<dbReference type="GO" id="GO:0005576">
    <property type="term" value="C:extracellular region"/>
    <property type="evidence" value="ECO:0007669"/>
    <property type="project" value="UniProtKB-SubCell"/>
</dbReference>
<keyword evidence="13" id="KW-0449">Lipoprotein</keyword>
<keyword evidence="9" id="KW-0408">Iron</keyword>
<dbReference type="EMBL" id="MU150345">
    <property type="protein sequence ID" value="KAF9458284.1"/>
    <property type="molecule type" value="Genomic_DNA"/>
</dbReference>
<keyword evidence="10" id="KW-0472">Membrane</keyword>
<dbReference type="GO" id="GO:0046872">
    <property type="term" value="F:metal ion binding"/>
    <property type="evidence" value="ECO:0007669"/>
    <property type="project" value="UniProtKB-KW"/>
</dbReference>
<evidence type="ECO:0000256" key="14">
    <source>
        <dbReference type="SAM" id="MobiDB-lite"/>
    </source>
</evidence>
<name>A0A9P5XWD5_9AGAR</name>
<evidence type="ECO:0000313" key="17">
    <source>
        <dbReference type="EMBL" id="KAF9458284.1"/>
    </source>
</evidence>
<keyword evidence="4" id="KW-1003">Cell membrane</keyword>
<dbReference type="PANTHER" id="PTHR37928">
    <property type="entry name" value="CFEM DOMAIN PROTEIN (AFU_ORTHOLOGUE AFUA_6G14090)"/>
    <property type="match status" value="1"/>
</dbReference>
<feature type="compositionally biased region" description="Low complexity" evidence="14">
    <location>
        <begin position="106"/>
        <end position="118"/>
    </location>
</feature>
<evidence type="ECO:0000256" key="3">
    <source>
        <dbReference type="ARBA" id="ARBA00010031"/>
    </source>
</evidence>
<evidence type="ECO:0000256" key="4">
    <source>
        <dbReference type="ARBA" id="ARBA00022475"/>
    </source>
</evidence>
<evidence type="ECO:0000313" key="18">
    <source>
        <dbReference type="Proteomes" id="UP000807353"/>
    </source>
</evidence>
<dbReference type="OrthoDB" id="3065412at2759"/>
<comment type="caution">
    <text evidence="17">The sequence shown here is derived from an EMBL/GenBank/DDBJ whole genome shotgun (WGS) entry which is preliminary data.</text>
</comment>
<reference evidence="17" key="1">
    <citation type="submission" date="2020-11" db="EMBL/GenBank/DDBJ databases">
        <authorList>
            <consortium name="DOE Joint Genome Institute"/>
            <person name="Ahrendt S."/>
            <person name="Riley R."/>
            <person name="Andreopoulos W."/>
            <person name="Labutti K."/>
            <person name="Pangilinan J."/>
            <person name="Ruiz-Duenas F.J."/>
            <person name="Barrasa J.M."/>
            <person name="Sanchez-Garcia M."/>
            <person name="Camarero S."/>
            <person name="Miyauchi S."/>
            <person name="Serrano A."/>
            <person name="Linde D."/>
            <person name="Babiker R."/>
            <person name="Drula E."/>
            <person name="Ayuso-Fernandez I."/>
            <person name="Pacheco R."/>
            <person name="Padilla G."/>
            <person name="Ferreira P."/>
            <person name="Barriuso J."/>
            <person name="Kellner H."/>
            <person name="Castanera R."/>
            <person name="Alfaro M."/>
            <person name="Ramirez L."/>
            <person name="Pisabarro A.G."/>
            <person name="Kuo A."/>
            <person name="Tritt A."/>
            <person name="Lipzen A."/>
            <person name="He G."/>
            <person name="Yan M."/>
            <person name="Ng V."/>
            <person name="Cullen D."/>
            <person name="Martin F."/>
            <person name="Rosso M.-N."/>
            <person name="Henrissat B."/>
            <person name="Hibbett D."/>
            <person name="Martinez A.T."/>
            <person name="Grigoriev I.V."/>
        </authorList>
    </citation>
    <scope>NUCLEOTIDE SEQUENCE</scope>
    <source>
        <strain evidence="17">CBS 247.69</strain>
    </source>
</reference>
<evidence type="ECO:0000256" key="11">
    <source>
        <dbReference type="ARBA" id="ARBA00023157"/>
    </source>
</evidence>
<accession>A0A9P5XWD5</accession>
<dbReference type="InterPro" id="IPR051735">
    <property type="entry name" value="CFEM_domain"/>
</dbReference>
<evidence type="ECO:0000256" key="13">
    <source>
        <dbReference type="ARBA" id="ARBA00023288"/>
    </source>
</evidence>
<proteinExistence type="inferred from homology"/>
<evidence type="ECO:0000259" key="16">
    <source>
        <dbReference type="PROSITE" id="PS52012"/>
    </source>
</evidence>
<dbReference type="InterPro" id="IPR008427">
    <property type="entry name" value="Extracellular_membr_CFEM_dom"/>
</dbReference>
<evidence type="ECO:0000256" key="2">
    <source>
        <dbReference type="ARBA" id="ARBA00004613"/>
    </source>
</evidence>
<keyword evidence="7" id="KW-0479">Metal-binding</keyword>
<keyword evidence="11" id="KW-1015">Disulfide bond</keyword>
<keyword evidence="12" id="KW-0325">Glycoprotein</keyword>
<evidence type="ECO:0000256" key="5">
    <source>
        <dbReference type="ARBA" id="ARBA00022525"/>
    </source>
</evidence>
<evidence type="ECO:0000256" key="8">
    <source>
        <dbReference type="ARBA" id="ARBA00022729"/>
    </source>
</evidence>
<keyword evidence="6" id="KW-0349">Heme</keyword>
<comment type="similarity">
    <text evidence="3">Belongs to the RBT5 family.</text>
</comment>
<feature type="domain" description="CFEM" evidence="16">
    <location>
        <begin position="3"/>
        <end position="115"/>
    </location>
</feature>
<keyword evidence="5" id="KW-0964">Secreted</keyword>
<dbReference type="PANTHER" id="PTHR37928:SF2">
    <property type="entry name" value="GPI ANCHORED CFEM DOMAIN PROTEIN (AFU_ORTHOLOGUE AFUA_6G10580)"/>
    <property type="match status" value="1"/>
</dbReference>
<dbReference type="AlphaFoldDB" id="A0A9P5XWD5"/>
<dbReference type="Pfam" id="PF05730">
    <property type="entry name" value="CFEM"/>
    <property type="match status" value="1"/>
</dbReference>
<dbReference type="PROSITE" id="PS52012">
    <property type="entry name" value="CFEM"/>
    <property type="match status" value="1"/>
</dbReference>
<organism evidence="17 18">
    <name type="scientific">Collybia nuda</name>
    <dbReference type="NCBI Taxonomy" id="64659"/>
    <lineage>
        <taxon>Eukaryota</taxon>
        <taxon>Fungi</taxon>
        <taxon>Dikarya</taxon>
        <taxon>Basidiomycota</taxon>
        <taxon>Agaricomycotina</taxon>
        <taxon>Agaricomycetes</taxon>
        <taxon>Agaricomycetidae</taxon>
        <taxon>Agaricales</taxon>
        <taxon>Tricholomatineae</taxon>
        <taxon>Clitocybaceae</taxon>
        <taxon>Collybia</taxon>
    </lineage>
</organism>
<protein>
    <recommendedName>
        <fullName evidence="16">CFEM domain-containing protein</fullName>
    </recommendedName>
</protein>
<dbReference type="Proteomes" id="UP000807353">
    <property type="component" value="Unassembled WGS sequence"/>
</dbReference>
<feature type="compositionally biased region" description="Low complexity" evidence="14">
    <location>
        <begin position="128"/>
        <end position="151"/>
    </location>
</feature>
<sequence>MRFSFAILAAVVASASATALYPRQDAPSIPTCAATCLASAETGDCAATDNACLCKNDAFIASTTKCITDACKGDDLTAAIAGAQAICASVGVTLAPPTPTGGAGNGTAPTANSTGSGAPPAPTGTGGNTTTPGGNGTAPTNGTNSTNSGAAPAPTSGAVSNTLSSIAGVAALGLAALVL</sequence>
<evidence type="ECO:0000256" key="7">
    <source>
        <dbReference type="ARBA" id="ARBA00022723"/>
    </source>
</evidence>
<keyword evidence="18" id="KW-1185">Reference proteome</keyword>
<comment type="subcellular location">
    <subcellularLocation>
        <location evidence="1">Cell membrane</location>
        <topology evidence="1">Lipid-anchor</topology>
        <topology evidence="1">GPI-anchor</topology>
    </subcellularLocation>
    <subcellularLocation>
        <location evidence="2">Secreted</location>
    </subcellularLocation>
</comment>
<feature type="region of interest" description="Disordered" evidence="14">
    <location>
        <begin position="98"/>
        <end position="158"/>
    </location>
</feature>
<evidence type="ECO:0000256" key="9">
    <source>
        <dbReference type="ARBA" id="ARBA00023004"/>
    </source>
</evidence>
<dbReference type="GO" id="GO:0005886">
    <property type="term" value="C:plasma membrane"/>
    <property type="evidence" value="ECO:0007669"/>
    <property type="project" value="UniProtKB-SubCell"/>
</dbReference>
<evidence type="ECO:0000256" key="6">
    <source>
        <dbReference type="ARBA" id="ARBA00022617"/>
    </source>
</evidence>
<keyword evidence="8 15" id="KW-0732">Signal</keyword>
<evidence type="ECO:0000256" key="10">
    <source>
        <dbReference type="ARBA" id="ARBA00023136"/>
    </source>
</evidence>
<evidence type="ECO:0000256" key="1">
    <source>
        <dbReference type="ARBA" id="ARBA00004609"/>
    </source>
</evidence>
<dbReference type="SMART" id="SM00747">
    <property type="entry name" value="CFEM"/>
    <property type="match status" value="1"/>
</dbReference>
<feature type="signal peptide" evidence="15">
    <location>
        <begin position="1"/>
        <end position="19"/>
    </location>
</feature>
<gene>
    <name evidence="17" type="ORF">BDZ94DRAFT_1271103</name>
</gene>